<sequence>MIDSSYHRSLNFLFVELLENILRLAENPAECGSYITAQISGLIGVRIVALMQCVHSSDEPQYELVSVSPDLPPLEPLRQLAVASHAARGPVVWSAEESPPAVEELLAPMGGESLAFPLDAGGERVGVLMLLGVMESTGLDTVYASLARLSGVLALVLRNSLLFRDLEQKVTDRTEKLLWQSRVDAALAELYPPLISTSATFRDVAVIVLQKAKELTESEHGFVGIIEQETGVLHRNHTTDMMDGNGLALRESLAFTPDADGHYGGLWGHALTTRKPFYTNDPSRHVAARGVPPGHIPVYRFLSVPVVFASSLVAQISLANPPRDYTDRDLDVICRISEFLALALQRLRNEEEIRRLNADLERRVRERTAQLEASNRELESFCFSVSHDLRAPLRHIEGYSQVIVEDHCGEIKDEVFGYLQRIREASVKMEQLIDALLNLSRLSREPLKRVPLDLSQMARKVADDLVLSEPERRVTFTIAEGIRAHADPVLMGVVMNNLLHNAWKYTAKKDAAQIEFGAADTDGGTAYFIRDNGAGFDMRYVGKLFGPFQRLHSVEEFEGVGIGLATVQRVIHRHGGTIRAEGKLGEGACFSFTLGSETPPAPPNVADTA</sequence>
<dbReference type="Proteomes" id="UP001144352">
    <property type="component" value="Unassembled WGS sequence"/>
</dbReference>
<dbReference type="FunFam" id="3.30.565.10:FF:000006">
    <property type="entry name" value="Sensor histidine kinase WalK"/>
    <property type="match status" value="1"/>
</dbReference>
<evidence type="ECO:0000256" key="4">
    <source>
        <dbReference type="ARBA" id="ARBA00022679"/>
    </source>
</evidence>
<dbReference type="EMBL" id="BSDS01000001">
    <property type="protein sequence ID" value="GLI37234.1"/>
    <property type="molecule type" value="Genomic_DNA"/>
</dbReference>
<keyword evidence="8" id="KW-1185">Reference proteome</keyword>
<proteinExistence type="predicted"/>
<dbReference type="Pfam" id="PF02518">
    <property type="entry name" value="HATPase_c"/>
    <property type="match status" value="1"/>
</dbReference>
<dbReference type="RefSeq" id="WP_214186756.1">
    <property type="nucleotide sequence ID" value="NZ_BSDS01000001.1"/>
</dbReference>
<dbReference type="SUPFAM" id="SSF55781">
    <property type="entry name" value="GAF domain-like"/>
    <property type="match status" value="1"/>
</dbReference>
<dbReference type="InterPro" id="IPR004358">
    <property type="entry name" value="Sig_transdc_His_kin-like_C"/>
</dbReference>
<dbReference type="InterPro" id="IPR050351">
    <property type="entry name" value="BphY/WalK/GraS-like"/>
</dbReference>
<dbReference type="InterPro" id="IPR005467">
    <property type="entry name" value="His_kinase_dom"/>
</dbReference>
<dbReference type="PRINTS" id="PR00344">
    <property type="entry name" value="BCTRLSENSOR"/>
</dbReference>
<keyword evidence="5 7" id="KW-0418">Kinase</keyword>
<organism evidence="7 8">
    <name type="scientific">Geobacter hydrogenophilus</name>
    <dbReference type="NCBI Taxonomy" id="40983"/>
    <lineage>
        <taxon>Bacteria</taxon>
        <taxon>Pseudomonadati</taxon>
        <taxon>Thermodesulfobacteriota</taxon>
        <taxon>Desulfuromonadia</taxon>
        <taxon>Geobacterales</taxon>
        <taxon>Geobacteraceae</taxon>
        <taxon>Geobacter</taxon>
    </lineage>
</organism>
<dbReference type="InterPro" id="IPR036890">
    <property type="entry name" value="HATPase_C_sf"/>
</dbReference>
<evidence type="ECO:0000256" key="1">
    <source>
        <dbReference type="ARBA" id="ARBA00000085"/>
    </source>
</evidence>
<dbReference type="PANTHER" id="PTHR42878">
    <property type="entry name" value="TWO-COMPONENT HISTIDINE KINASE"/>
    <property type="match status" value="1"/>
</dbReference>
<dbReference type="EC" id="2.7.13.3" evidence="2"/>
<evidence type="ECO:0000256" key="2">
    <source>
        <dbReference type="ARBA" id="ARBA00012438"/>
    </source>
</evidence>
<dbReference type="Gene3D" id="1.10.287.130">
    <property type="match status" value="1"/>
</dbReference>
<dbReference type="SUPFAM" id="SSF55874">
    <property type="entry name" value="ATPase domain of HSP90 chaperone/DNA topoisomerase II/histidine kinase"/>
    <property type="match status" value="1"/>
</dbReference>
<dbReference type="GO" id="GO:0000156">
    <property type="term" value="F:phosphorelay response regulator activity"/>
    <property type="evidence" value="ECO:0007669"/>
    <property type="project" value="TreeGrafter"/>
</dbReference>
<dbReference type="InterPro" id="IPR029016">
    <property type="entry name" value="GAF-like_dom_sf"/>
</dbReference>
<keyword evidence="4" id="KW-0808">Transferase</keyword>
<reference evidence="7" key="1">
    <citation type="submission" date="2022-12" db="EMBL/GenBank/DDBJ databases">
        <title>Reference genome sequencing for broad-spectrum identification of bacterial and archaeal isolates by mass spectrometry.</title>
        <authorList>
            <person name="Sekiguchi Y."/>
            <person name="Tourlousse D.M."/>
        </authorList>
    </citation>
    <scope>NUCLEOTIDE SEQUENCE</scope>
    <source>
        <strain evidence="7">H2</strain>
    </source>
</reference>
<evidence type="ECO:0000256" key="3">
    <source>
        <dbReference type="ARBA" id="ARBA00022553"/>
    </source>
</evidence>
<evidence type="ECO:0000313" key="7">
    <source>
        <dbReference type="EMBL" id="GLI37234.1"/>
    </source>
</evidence>
<dbReference type="Gene3D" id="3.30.450.40">
    <property type="match status" value="1"/>
</dbReference>
<dbReference type="CDD" id="cd00082">
    <property type="entry name" value="HisKA"/>
    <property type="match status" value="1"/>
</dbReference>
<gene>
    <name evidence="7" type="ORF">GHYDROH2_07350</name>
</gene>
<dbReference type="Pfam" id="PF13185">
    <property type="entry name" value="GAF_2"/>
    <property type="match status" value="1"/>
</dbReference>
<accession>A0A9W6FY83</accession>
<dbReference type="PROSITE" id="PS50109">
    <property type="entry name" value="HIS_KIN"/>
    <property type="match status" value="1"/>
</dbReference>
<evidence type="ECO:0000256" key="5">
    <source>
        <dbReference type="ARBA" id="ARBA00022777"/>
    </source>
</evidence>
<evidence type="ECO:0000313" key="8">
    <source>
        <dbReference type="Proteomes" id="UP001144352"/>
    </source>
</evidence>
<dbReference type="FunFam" id="1.10.287.130:FF:000070">
    <property type="entry name" value="Histidine kinase sensor protein"/>
    <property type="match status" value="1"/>
</dbReference>
<dbReference type="Gene3D" id="3.30.565.10">
    <property type="entry name" value="Histidine kinase-like ATPase, C-terminal domain"/>
    <property type="match status" value="1"/>
</dbReference>
<keyword evidence="3" id="KW-0597">Phosphoprotein</keyword>
<dbReference type="InterPro" id="IPR003018">
    <property type="entry name" value="GAF"/>
</dbReference>
<protein>
    <recommendedName>
        <fullName evidence="2">histidine kinase</fullName>
        <ecNumber evidence="2">2.7.13.3</ecNumber>
    </recommendedName>
</protein>
<dbReference type="GO" id="GO:0000155">
    <property type="term" value="F:phosphorelay sensor kinase activity"/>
    <property type="evidence" value="ECO:0007669"/>
    <property type="project" value="InterPro"/>
</dbReference>
<dbReference type="SMART" id="SM00065">
    <property type="entry name" value="GAF"/>
    <property type="match status" value="2"/>
</dbReference>
<dbReference type="InterPro" id="IPR003661">
    <property type="entry name" value="HisK_dim/P_dom"/>
</dbReference>
<dbReference type="Pfam" id="PF00512">
    <property type="entry name" value="HisKA"/>
    <property type="match status" value="1"/>
</dbReference>
<dbReference type="AlphaFoldDB" id="A0A9W6FY83"/>
<name>A0A9W6FY83_9BACT</name>
<dbReference type="SUPFAM" id="SSF47384">
    <property type="entry name" value="Homodimeric domain of signal transducing histidine kinase"/>
    <property type="match status" value="1"/>
</dbReference>
<feature type="domain" description="Histidine kinase" evidence="6">
    <location>
        <begin position="384"/>
        <end position="598"/>
    </location>
</feature>
<dbReference type="InterPro" id="IPR003594">
    <property type="entry name" value="HATPase_dom"/>
</dbReference>
<evidence type="ECO:0000259" key="6">
    <source>
        <dbReference type="PROSITE" id="PS50109"/>
    </source>
</evidence>
<dbReference type="PANTHER" id="PTHR42878:SF15">
    <property type="entry name" value="BACTERIOPHYTOCHROME"/>
    <property type="match status" value="1"/>
</dbReference>
<comment type="caution">
    <text evidence="7">The sequence shown here is derived from an EMBL/GenBank/DDBJ whole genome shotgun (WGS) entry which is preliminary data.</text>
</comment>
<dbReference type="GO" id="GO:0007234">
    <property type="term" value="P:osmosensory signaling via phosphorelay pathway"/>
    <property type="evidence" value="ECO:0007669"/>
    <property type="project" value="TreeGrafter"/>
</dbReference>
<dbReference type="GO" id="GO:0030295">
    <property type="term" value="F:protein kinase activator activity"/>
    <property type="evidence" value="ECO:0007669"/>
    <property type="project" value="TreeGrafter"/>
</dbReference>
<dbReference type="SMART" id="SM00387">
    <property type="entry name" value="HATPase_c"/>
    <property type="match status" value="1"/>
</dbReference>
<dbReference type="InterPro" id="IPR036097">
    <property type="entry name" value="HisK_dim/P_sf"/>
</dbReference>
<dbReference type="SMART" id="SM00388">
    <property type="entry name" value="HisKA"/>
    <property type="match status" value="1"/>
</dbReference>
<comment type="catalytic activity">
    <reaction evidence="1">
        <text>ATP + protein L-histidine = ADP + protein N-phospho-L-histidine.</text>
        <dbReference type="EC" id="2.7.13.3"/>
    </reaction>
</comment>